<sequence length="179" mass="19906">MEIVGRSRALAELLVSPLGRRWRHVHAVADRAQRLCGVVDGEGDILVAAAWLHDVGYAPEVRKTGFHALDGARYLRDDGYPDRIVCLVAHHSGARFEAKERGFEGELAVFELEDSPVMDALITADLTTAPDGSACTYDQRIDEVLARYPVDHPVYRTWSKAREVIGASVRRTEERLANL</sequence>
<reference evidence="2 3" key="1">
    <citation type="submission" date="2020-06" db="EMBL/GenBank/DDBJ databases">
        <title>Actinokineospora xiongansis sp. nov., isolated from soil of Baiyangdian.</title>
        <authorList>
            <person name="Zhang X."/>
        </authorList>
    </citation>
    <scope>NUCLEOTIDE SEQUENCE [LARGE SCALE GENOMIC DNA]</scope>
    <source>
        <strain evidence="2 3">HBU206404</strain>
    </source>
</reference>
<accession>A0ABR7LGN6</accession>
<evidence type="ECO:0000313" key="2">
    <source>
        <dbReference type="EMBL" id="MBC6451722.1"/>
    </source>
</evidence>
<dbReference type="Proteomes" id="UP000734823">
    <property type="component" value="Unassembled WGS sequence"/>
</dbReference>
<dbReference type="InterPro" id="IPR003607">
    <property type="entry name" value="HD/PDEase_dom"/>
</dbReference>
<dbReference type="SUPFAM" id="SSF109604">
    <property type="entry name" value="HD-domain/PDEase-like"/>
    <property type="match status" value="1"/>
</dbReference>
<organism evidence="2 3">
    <name type="scientific">Actinokineospora xionganensis</name>
    <dbReference type="NCBI Taxonomy" id="2684470"/>
    <lineage>
        <taxon>Bacteria</taxon>
        <taxon>Bacillati</taxon>
        <taxon>Actinomycetota</taxon>
        <taxon>Actinomycetes</taxon>
        <taxon>Pseudonocardiales</taxon>
        <taxon>Pseudonocardiaceae</taxon>
        <taxon>Actinokineospora</taxon>
    </lineage>
</organism>
<dbReference type="Pfam" id="PF01966">
    <property type="entry name" value="HD"/>
    <property type="match status" value="1"/>
</dbReference>
<gene>
    <name evidence="2" type="ORF">GPZ80_31720</name>
</gene>
<dbReference type="Gene3D" id="1.10.3210.10">
    <property type="entry name" value="Hypothetical protein af1432"/>
    <property type="match status" value="1"/>
</dbReference>
<proteinExistence type="predicted"/>
<dbReference type="InterPro" id="IPR006674">
    <property type="entry name" value="HD_domain"/>
</dbReference>
<name>A0ABR7LGN6_9PSEU</name>
<evidence type="ECO:0000259" key="1">
    <source>
        <dbReference type="Pfam" id="PF01966"/>
    </source>
</evidence>
<dbReference type="CDD" id="cd00077">
    <property type="entry name" value="HDc"/>
    <property type="match status" value="1"/>
</dbReference>
<dbReference type="EMBL" id="JABVED010000043">
    <property type="protein sequence ID" value="MBC6451722.1"/>
    <property type="molecule type" value="Genomic_DNA"/>
</dbReference>
<dbReference type="InterPro" id="IPR006675">
    <property type="entry name" value="HDIG_dom"/>
</dbReference>
<dbReference type="NCBIfam" id="TIGR00277">
    <property type="entry name" value="HDIG"/>
    <property type="match status" value="1"/>
</dbReference>
<comment type="caution">
    <text evidence="2">The sequence shown here is derived from an EMBL/GenBank/DDBJ whole genome shotgun (WGS) entry which is preliminary data.</text>
</comment>
<keyword evidence="3" id="KW-1185">Reference proteome</keyword>
<dbReference type="RefSeq" id="WP_187224787.1">
    <property type="nucleotide sequence ID" value="NZ_JABVED010000043.1"/>
</dbReference>
<feature type="domain" description="HD" evidence="1">
    <location>
        <begin position="21"/>
        <end position="96"/>
    </location>
</feature>
<protein>
    <submittedName>
        <fullName evidence="2">HD domain-containing protein</fullName>
    </submittedName>
</protein>
<evidence type="ECO:0000313" key="3">
    <source>
        <dbReference type="Proteomes" id="UP000734823"/>
    </source>
</evidence>